<evidence type="ECO:0000256" key="11">
    <source>
        <dbReference type="ARBA" id="ARBA00023136"/>
    </source>
</evidence>
<keyword evidence="3" id="KW-1003">Cell membrane</keyword>
<feature type="domain" description="Polysaccharide chain length determinant N-terminal" evidence="19">
    <location>
        <begin position="16"/>
        <end position="109"/>
    </location>
</feature>
<evidence type="ECO:0000256" key="1">
    <source>
        <dbReference type="ARBA" id="ARBA00004429"/>
    </source>
</evidence>
<dbReference type="Pfam" id="PF02706">
    <property type="entry name" value="Wzz"/>
    <property type="match status" value="1"/>
</dbReference>
<evidence type="ECO:0000256" key="7">
    <source>
        <dbReference type="ARBA" id="ARBA00022741"/>
    </source>
</evidence>
<evidence type="ECO:0000256" key="3">
    <source>
        <dbReference type="ARBA" id="ARBA00022475"/>
    </source>
</evidence>
<evidence type="ECO:0000256" key="10">
    <source>
        <dbReference type="ARBA" id="ARBA00022989"/>
    </source>
</evidence>
<dbReference type="PANTHER" id="PTHR32309">
    <property type="entry name" value="TYROSINE-PROTEIN KINASE"/>
    <property type="match status" value="1"/>
</dbReference>
<name>A0A1X7KRA4_9BURK</name>
<dbReference type="InterPro" id="IPR003856">
    <property type="entry name" value="LPS_length_determ_N"/>
</dbReference>
<dbReference type="EMBL" id="FXAT01000004">
    <property type="protein sequence ID" value="SMG44077.1"/>
    <property type="molecule type" value="Genomic_DNA"/>
</dbReference>
<dbReference type="Proteomes" id="UP000193228">
    <property type="component" value="Unassembled WGS sequence"/>
</dbReference>
<evidence type="ECO:0000259" key="19">
    <source>
        <dbReference type="Pfam" id="PF02706"/>
    </source>
</evidence>
<dbReference type="InterPro" id="IPR005702">
    <property type="entry name" value="Wzc-like_C"/>
</dbReference>
<keyword evidence="8 22" id="KW-0418">Kinase</keyword>
<keyword evidence="9" id="KW-0067">ATP-binding</keyword>
<keyword evidence="4" id="KW-0997">Cell inner membrane</keyword>
<keyword evidence="13" id="KW-0270">Exopolysaccharide synthesis</keyword>
<dbReference type="OrthoDB" id="9808257at2"/>
<evidence type="ECO:0000256" key="8">
    <source>
        <dbReference type="ARBA" id="ARBA00022777"/>
    </source>
</evidence>
<accession>A0A1X7KRA4</accession>
<protein>
    <recommendedName>
        <fullName evidence="16">Putative tyrosine-protein kinase EpsB</fullName>
    </recommendedName>
    <alternativeName>
        <fullName evidence="17">EPS I polysaccharide export protein EpsB</fullName>
    </alternativeName>
</protein>
<feature type="domain" description="AAA" evidence="20">
    <location>
        <begin position="557"/>
        <end position="670"/>
    </location>
</feature>
<dbReference type="Pfam" id="PF23607">
    <property type="entry name" value="WZC_N"/>
    <property type="match status" value="1"/>
</dbReference>
<keyword evidence="11 18" id="KW-0472">Membrane</keyword>
<sequence length="746" mass="81325">MRQEDQTRGKFRARSDEITMTTLLESLFSHKIMIGVTTAIIFLLACGYAFLSSPVYESHILVKIDEAADSTPAMQKDMLNYVSRPFNEKSSADREAQLLSSRNIIWRAVTDAKLYITARPRYFPIIGAAIARYSDDLSTPGILGVGGFVWGNETISIGDFDVPAKIQGKKFLLRALPDGAYELVGPGLPATKGKVGITEHFQAHSGPVTLLVTAIHSEPNAEFILQRQSEQLVVDRLQKEIKVTEEGNKSGILLAVLRGDDPQRVAQTIGEIGNQYLQWNVKLKSDIAKASLTRLNEQLPAMKAQVNDAEVAYNSYRNEHGIVDISDESHLLAKQLADETSEMVTLRRAREQKLATFAPSSPDVVAIDQQIATTQQAIDRLNGKIKLMPLTEQEALRRLRDLRISEELYSSMRSKIQEMQVLSAGTAGSVQLVDAAEVPIRPVRPEKLLVLAAGLAGGLLLGIGLALARDRIFRGVTDTEDIESSTGLSVYATVPFSDKQVAIMRRAEASLPQQLPLAVCYPRDPAIESLRMFRTALQLAVVGARNNVVMLAGPLPGIGKSFLSANLAAVLSAGGKRVLLIDGDLRKGRLEQHLGVPHGDGLADVLSSHRALQDVVNRDVQRNLDLLQTGVYPPNAADLLMSEHFRETVEQASQQYDMVLIDAPAILAVSDSGIMAPVAGSIFLVARFGDTLTGEIDASIKRLAQSGAKVNGILLNGVKVHTTNYALVRRYGTQAYVQDYGTDHSK</sequence>
<evidence type="ECO:0000256" key="17">
    <source>
        <dbReference type="ARBA" id="ARBA00081049"/>
    </source>
</evidence>
<keyword evidence="23" id="KW-1185">Reference proteome</keyword>
<dbReference type="Pfam" id="PF13614">
    <property type="entry name" value="AAA_31"/>
    <property type="match status" value="1"/>
</dbReference>
<evidence type="ECO:0000256" key="4">
    <source>
        <dbReference type="ARBA" id="ARBA00022519"/>
    </source>
</evidence>
<evidence type="ECO:0000256" key="14">
    <source>
        <dbReference type="ARBA" id="ARBA00053015"/>
    </source>
</evidence>
<dbReference type="GO" id="GO:0000271">
    <property type="term" value="P:polysaccharide biosynthetic process"/>
    <property type="evidence" value="ECO:0007669"/>
    <property type="project" value="UniProtKB-KW"/>
</dbReference>
<evidence type="ECO:0000256" key="16">
    <source>
        <dbReference type="ARBA" id="ARBA00067833"/>
    </source>
</evidence>
<dbReference type="CDD" id="cd05387">
    <property type="entry name" value="BY-kinase"/>
    <property type="match status" value="1"/>
</dbReference>
<keyword evidence="10 18" id="KW-1133">Transmembrane helix</keyword>
<evidence type="ECO:0000256" key="15">
    <source>
        <dbReference type="ARBA" id="ARBA00054296"/>
    </source>
</evidence>
<evidence type="ECO:0000313" key="22">
    <source>
        <dbReference type="EMBL" id="SMG44077.1"/>
    </source>
</evidence>
<feature type="transmembrane region" description="Helical" evidence="18">
    <location>
        <begin position="32"/>
        <end position="51"/>
    </location>
</feature>
<dbReference type="GO" id="GO:0042802">
    <property type="term" value="F:identical protein binding"/>
    <property type="evidence" value="ECO:0007669"/>
    <property type="project" value="UniProtKB-ARBA"/>
</dbReference>
<evidence type="ECO:0000256" key="5">
    <source>
        <dbReference type="ARBA" id="ARBA00022679"/>
    </source>
</evidence>
<evidence type="ECO:0000313" key="23">
    <source>
        <dbReference type="Proteomes" id="UP000193228"/>
    </source>
</evidence>
<dbReference type="InterPro" id="IPR032807">
    <property type="entry name" value="GNVR"/>
</dbReference>
<evidence type="ECO:0000256" key="12">
    <source>
        <dbReference type="ARBA" id="ARBA00023137"/>
    </source>
</evidence>
<dbReference type="InterPro" id="IPR025669">
    <property type="entry name" value="AAA_dom"/>
</dbReference>
<evidence type="ECO:0000256" key="9">
    <source>
        <dbReference type="ARBA" id="ARBA00022840"/>
    </source>
</evidence>
<comment type="catalytic activity">
    <reaction evidence="14">
        <text>L-tyrosyl-[protein] + ATP = O-phospho-L-tyrosyl-[protein] + ADP + H(+)</text>
        <dbReference type="Rhea" id="RHEA:10596"/>
        <dbReference type="Rhea" id="RHEA-COMP:10136"/>
        <dbReference type="Rhea" id="RHEA-COMP:20101"/>
        <dbReference type="ChEBI" id="CHEBI:15378"/>
        <dbReference type="ChEBI" id="CHEBI:30616"/>
        <dbReference type="ChEBI" id="CHEBI:46858"/>
        <dbReference type="ChEBI" id="CHEBI:61978"/>
        <dbReference type="ChEBI" id="CHEBI:456216"/>
    </reaction>
</comment>
<comment type="similarity">
    <text evidence="2">Belongs to the etk/wzc family.</text>
</comment>
<dbReference type="Pfam" id="PF13807">
    <property type="entry name" value="GNVR"/>
    <property type="match status" value="1"/>
</dbReference>
<keyword evidence="6 18" id="KW-0812">Transmembrane</keyword>
<evidence type="ECO:0000256" key="18">
    <source>
        <dbReference type="SAM" id="Phobius"/>
    </source>
</evidence>
<reference evidence="23" key="1">
    <citation type="submission" date="2017-04" db="EMBL/GenBank/DDBJ databases">
        <authorList>
            <person name="Varghese N."/>
            <person name="Submissions S."/>
        </authorList>
    </citation>
    <scope>NUCLEOTIDE SEQUENCE [LARGE SCALE GENOMIC DNA]</scope>
    <source>
        <strain evidence="23">LMG 29540</strain>
    </source>
</reference>
<comment type="function">
    <text evidence="15">Probably involved in polymerization and/or export of exopolysaccharide EPS I which functions as a virulence factor. May be involved in an ATP-dependent process in the pathway for EPS I production, possibly export of the trimeric repeat units across the inner membrane or their polymerization.</text>
</comment>
<keyword evidence="12" id="KW-0829">Tyrosine-protein kinase</keyword>
<dbReference type="GO" id="GO:0005886">
    <property type="term" value="C:plasma membrane"/>
    <property type="evidence" value="ECO:0007669"/>
    <property type="project" value="UniProtKB-SubCell"/>
</dbReference>
<dbReference type="Gene3D" id="3.40.50.300">
    <property type="entry name" value="P-loop containing nucleotide triphosphate hydrolases"/>
    <property type="match status" value="1"/>
</dbReference>
<dbReference type="PANTHER" id="PTHR32309:SF32">
    <property type="entry name" value="TYROSINE-PROTEIN KINASE ETK-RELATED"/>
    <property type="match status" value="1"/>
</dbReference>
<dbReference type="InterPro" id="IPR050445">
    <property type="entry name" value="Bact_polysacc_biosynth/exp"/>
</dbReference>
<feature type="domain" description="Tyrosine-protein kinase G-rich" evidence="21">
    <location>
        <begin position="391"/>
        <end position="470"/>
    </location>
</feature>
<dbReference type="STRING" id="1515439.SAMN06265784_104217"/>
<evidence type="ECO:0000259" key="20">
    <source>
        <dbReference type="Pfam" id="PF13614"/>
    </source>
</evidence>
<comment type="subcellular location">
    <subcellularLocation>
        <location evidence="1">Cell inner membrane</location>
        <topology evidence="1">Multi-pass membrane protein</topology>
    </subcellularLocation>
</comment>
<dbReference type="NCBIfam" id="TIGR01007">
    <property type="entry name" value="eps_fam"/>
    <property type="match status" value="1"/>
</dbReference>
<evidence type="ECO:0000256" key="2">
    <source>
        <dbReference type="ARBA" id="ARBA00008883"/>
    </source>
</evidence>
<evidence type="ECO:0000259" key="21">
    <source>
        <dbReference type="Pfam" id="PF13807"/>
    </source>
</evidence>
<dbReference type="InterPro" id="IPR027417">
    <property type="entry name" value="P-loop_NTPase"/>
</dbReference>
<keyword evidence="7" id="KW-0547">Nucleotide-binding</keyword>
<keyword evidence="5" id="KW-0808">Transferase</keyword>
<dbReference type="FunFam" id="3.40.50.300:FF:000527">
    <property type="entry name" value="Tyrosine-protein kinase etk"/>
    <property type="match status" value="1"/>
</dbReference>
<organism evidence="22 23">
    <name type="scientific">Paraburkholderia susongensis</name>
    <dbReference type="NCBI Taxonomy" id="1515439"/>
    <lineage>
        <taxon>Bacteria</taxon>
        <taxon>Pseudomonadati</taxon>
        <taxon>Pseudomonadota</taxon>
        <taxon>Betaproteobacteria</taxon>
        <taxon>Burkholderiales</taxon>
        <taxon>Burkholderiaceae</taxon>
        <taxon>Paraburkholderia</taxon>
    </lineage>
</organism>
<evidence type="ECO:0000256" key="6">
    <source>
        <dbReference type="ARBA" id="ARBA00022692"/>
    </source>
</evidence>
<gene>
    <name evidence="22" type="ORF">SAMN06265784_104217</name>
</gene>
<dbReference type="SUPFAM" id="SSF52540">
    <property type="entry name" value="P-loop containing nucleoside triphosphate hydrolases"/>
    <property type="match status" value="1"/>
</dbReference>
<proteinExistence type="inferred from homology"/>
<evidence type="ECO:0000256" key="13">
    <source>
        <dbReference type="ARBA" id="ARBA00023169"/>
    </source>
</evidence>
<dbReference type="GO" id="GO:0005524">
    <property type="term" value="F:ATP binding"/>
    <property type="evidence" value="ECO:0007669"/>
    <property type="project" value="UniProtKB-KW"/>
</dbReference>
<dbReference type="GO" id="GO:0004713">
    <property type="term" value="F:protein tyrosine kinase activity"/>
    <property type="evidence" value="ECO:0007669"/>
    <property type="project" value="UniProtKB-KW"/>
</dbReference>
<dbReference type="AlphaFoldDB" id="A0A1X7KRA4"/>